<dbReference type="AlphaFoldDB" id="A0AAW6URX0"/>
<accession>A0AAW6URX0</accession>
<protein>
    <submittedName>
        <fullName evidence="1">Uncharacterized protein</fullName>
    </submittedName>
</protein>
<proteinExistence type="predicted"/>
<gene>
    <name evidence="1" type="ORF">QOR41_02990</name>
</gene>
<evidence type="ECO:0000313" key="2">
    <source>
        <dbReference type="Proteomes" id="UP001241935"/>
    </source>
</evidence>
<dbReference type="Proteomes" id="UP001241935">
    <property type="component" value="Unassembled WGS sequence"/>
</dbReference>
<name>A0AAW6URX0_9GAMM</name>
<reference evidence="1" key="1">
    <citation type="submission" date="2023-04" db="EMBL/GenBank/DDBJ databases">
        <title>The environmental microbiomes in feedlot watering bowls are a reservoir of florfenicol resistance for bovine respiratory disease pathogens.</title>
        <authorList>
            <person name="Kos D.W."/>
            <person name="Ruzzini A.C."/>
            <person name="Schreiner B."/>
            <person name="Jelinski M.D."/>
        </authorList>
    </citation>
    <scope>NUCLEOTIDE SEQUENCE</scope>
    <source>
        <strain evidence="1">WB3</strain>
    </source>
</reference>
<evidence type="ECO:0000313" key="1">
    <source>
        <dbReference type="EMBL" id="MDK1682828.1"/>
    </source>
</evidence>
<dbReference type="RefSeq" id="WP_284066321.1">
    <property type="nucleotide sequence ID" value="NZ_JASKNE010000001.1"/>
</dbReference>
<dbReference type="EMBL" id="JASKNE010000001">
    <property type="protein sequence ID" value="MDK1682828.1"/>
    <property type="molecule type" value="Genomic_DNA"/>
</dbReference>
<sequence>MNEEICIEQHLENTCDLIIQHIKNVQIFQKNINKSLGWHSRFMERLFHPEDVLIFKGYSKTIFDDKELGTTKVQKEHIVPMAYLLDELWQLLERKELSDREISTILKRNLGIAYISQSEVKKLDTNYSGLKTKMPDGWNIITDDPLDRLKAVEITLVNEEGQELNTLKSFV</sequence>
<comment type="caution">
    <text evidence="1">The sequence shown here is derived from an EMBL/GenBank/DDBJ whole genome shotgun (WGS) entry which is preliminary data.</text>
</comment>
<organism evidence="1 2">
    <name type="scientific">Acinetobacter terrestris</name>
    <dbReference type="NCBI Taxonomy" id="2529843"/>
    <lineage>
        <taxon>Bacteria</taxon>
        <taxon>Pseudomonadati</taxon>
        <taxon>Pseudomonadota</taxon>
        <taxon>Gammaproteobacteria</taxon>
        <taxon>Moraxellales</taxon>
        <taxon>Moraxellaceae</taxon>
        <taxon>Acinetobacter</taxon>
        <taxon>Acinetobacter Taxon 24</taxon>
    </lineage>
</organism>